<comment type="caution">
    <text evidence="2">The sequence shown here is derived from an EMBL/GenBank/DDBJ whole genome shotgun (WGS) entry which is preliminary data.</text>
</comment>
<keyword evidence="1" id="KW-1133">Transmembrane helix</keyword>
<feature type="transmembrane region" description="Helical" evidence="1">
    <location>
        <begin position="53"/>
        <end position="74"/>
    </location>
</feature>
<dbReference type="EMBL" id="DVNA01000038">
    <property type="protein sequence ID" value="HIU54496.1"/>
    <property type="molecule type" value="Genomic_DNA"/>
</dbReference>
<accession>A0A9D1M6A7</accession>
<organism evidence="2 3">
    <name type="scientific">Candidatus Gallibacteroides avistercoris</name>
    <dbReference type="NCBI Taxonomy" id="2840833"/>
    <lineage>
        <taxon>Bacteria</taxon>
        <taxon>Pseudomonadati</taxon>
        <taxon>Bacteroidota</taxon>
        <taxon>Bacteroidia</taxon>
        <taxon>Bacteroidales</taxon>
        <taxon>Bacteroidaceae</taxon>
        <taxon>Bacteroidaceae incertae sedis</taxon>
        <taxon>Candidatus Gallibacteroides</taxon>
    </lineage>
</organism>
<dbReference type="InterPro" id="IPR025635">
    <property type="entry name" value="DUF4293"/>
</dbReference>
<proteinExistence type="predicted"/>
<name>A0A9D1M6A7_9BACT</name>
<reference evidence="2" key="2">
    <citation type="journal article" date="2021" name="PeerJ">
        <title>Extensive microbial diversity within the chicken gut microbiome revealed by metagenomics and culture.</title>
        <authorList>
            <person name="Gilroy R."/>
            <person name="Ravi A."/>
            <person name="Getino M."/>
            <person name="Pursley I."/>
            <person name="Horton D.L."/>
            <person name="Alikhan N.F."/>
            <person name="Baker D."/>
            <person name="Gharbi K."/>
            <person name="Hall N."/>
            <person name="Watson M."/>
            <person name="Adriaenssens E.M."/>
            <person name="Foster-Nyarko E."/>
            <person name="Jarju S."/>
            <person name="Secka A."/>
            <person name="Antonio M."/>
            <person name="Oren A."/>
            <person name="Chaudhuri R.R."/>
            <person name="La Ragione R."/>
            <person name="Hildebrand F."/>
            <person name="Pallen M.J."/>
        </authorList>
    </citation>
    <scope>NUCLEOTIDE SEQUENCE</scope>
    <source>
        <strain evidence="2">CHK158-818</strain>
    </source>
</reference>
<keyword evidence="1" id="KW-0812">Transmembrane</keyword>
<evidence type="ECO:0000313" key="3">
    <source>
        <dbReference type="Proteomes" id="UP000824112"/>
    </source>
</evidence>
<feature type="transmembrane region" description="Helical" evidence="1">
    <location>
        <begin position="86"/>
        <end position="107"/>
    </location>
</feature>
<protein>
    <submittedName>
        <fullName evidence="2">DUF4293 domain-containing protein</fullName>
    </submittedName>
</protein>
<keyword evidence="1" id="KW-0472">Membrane</keyword>
<gene>
    <name evidence="2" type="ORF">IAB03_01660</name>
</gene>
<feature type="transmembrane region" description="Helical" evidence="1">
    <location>
        <begin position="7"/>
        <end position="26"/>
    </location>
</feature>
<dbReference type="Pfam" id="PF14126">
    <property type="entry name" value="DUF4293"/>
    <property type="match status" value="1"/>
</dbReference>
<evidence type="ECO:0000256" key="1">
    <source>
        <dbReference type="SAM" id="Phobius"/>
    </source>
</evidence>
<evidence type="ECO:0000313" key="2">
    <source>
        <dbReference type="EMBL" id="HIU54496.1"/>
    </source>
</evidence>
<dbReference type="AlphaFoldDB" id="A0A9D1M6A7"/>
<reference evidence="2" key="1">
    <citation type="submission" date="2020-10" db="EMBL/GenBank/DDBJ databases">
        <authorList>
            <person name="Gilroy R."/>
        </authorList>
    </citation>
    <scope>NUCLEOTIDE SEQUENCE</scope>
    <source>
        <strain evidence="2">CHK158-818</strain>
    </source>
</reference>
<dbReference type="Proteomes" id="UP000824112">
    <property type="component" value="Unassembled WGS sequence"/>
</dbReference>
<sequence>MIQRIQSFYLLLVALLMLAMLFVPFADFNNETASYIFKAKGVYTPSDPPTLVYAAWSLFALLILTVILPVITIFKYKKRILQMRLCLLNGILIVAFYGVFFIYWWLLSRDLSVETTFKATLAMPAVALILDYMAARCILQDELLVRSESRIR</sequence>
<feature type="transmembrane region" description="Helical" evidence="1">
    <location>
        <begin position="119"/>
        <end position="139"/>
    </location>
</feature>